<evidence type="ECO:0000259" key="1">
    <source>
        <dbReference type="Pfam" id="PF14279"/>
    </source>
</evidence>
<organism evidence="2">
    <name type="scientific">marine sediment metagenome</name>
    <dbReference type="NCBI Taxonomy" id="412755"/>
    <lineage>
        <taxon>unclassified sequences</taxon>
        <taxon>metagenomes</taxon>
        <taxon>ecological metagenomes</taxon>
    </lineage>
</organism>
<feature type="domain" description="HNH endonuclease 5" evidence="1">
    <location>
        <begin position="98"/>
        <end position="143"/>
    </location>
</feature>
<dbReference type="CDD" id="cd00085">
    <property type="entry name" value="HNHc"/>
    <property type="match status" value="1"/>
</dbReference>
<name>A0A0F9BBQ7_9ZZZZ</name>
<proteinExistence type="predicted"/>
<gene>
    <name evidence="2" type="ORF">LCGC14_2468380</name>
</gene>
<dbReference type="Pfam" id="PF14279">
    <property type="entry name" value="HNH_5"/>
    <property type="match status" value="1"/>
</dbReference>
<reference evidence="2" key="1">
    <citation type="journal article" date="2015" name="Nature">
        <title>Complex archaea that bridge the gap between prokaryotes and eukaryotes.</title>
        <authorList>
            <person name="Spang A."/>
            <person name="Saw J.H."/>
            <person name="Jorgensen S.L."/>
            <person name="Zaremba-Niedzwiedzka K."/>
            <person name="Martijn J."/>
            <person name="Lind A.E."/>
            <person name="van Eijk R."/>
            <person name="Schleper C."/>
            <person name="Guy L."/>
            <person name="Ettema T.J."/>
        </authorList>
    </citation>
    <scope>NUCLEOTIDE SEQUENCE</scope>
</reference>
<dbReference type="Gene3D" id="1.10.30.50">
    <property type="match status" value="1"/>
</dbReference>
<comment type="caution">
    <text evidence="2">The sequence shown here is derived from an EMBL/GenBank/DDBJ whole genome shotgun (WGS) entry which is preliminary data.</text>
</comment>
<accession>A0A0F9BBQ7</accession>
<dbReference type="AlphaFoldDB" id="A0A0F9BBQ7"/>
<dbReference type="InterPro" id="IPR029471">
    <property type="entry name" value="HNH_5"/>
</dbReference>
<dbReference type="InterPro" id="IPR003615">
    <property type="entry name" value="HNH_nuc"/>
</dbReference>
<dbReference type="EMBL" id="LAZR01038595">
    <property type="protein sequence ID" value="KKL19150.1"/>
    <property type="molecule type" value="Genomic_DNA"/>
</dbReference>
<protein>
    <recommendedName>
        <fullName evidence="1">HNH endonuclease 5 domain-containing protein</fullName>
    </recommendedName>
</protein>
<sequence length="146" mass="16557">MKRCTKCGETKPLAAFSRCSTAPDHKQWWCKKCISTFRKAWSVDNRAKEGTTSYRYNRRWRRANPVGVAALNLRRRAQKTGCEGSATAAELETLPDFCVFCFATKDLTDAHIVPLKRGGTGWIENLTKACRSCNSSQGYKLVEEWL</sequence>
<evidence type="ECO:0000313" key="2">
    <source>
        <dbReference type="EMBL" id="KKL19150.1"/>
    </source>
</evidence>